<reference evidence="2 3" key="1">
    <citation type="submission" date="2024-09" db="EMBL/GenBank/DDBJ databases">
        <title>Paenibacillus zeirhizospherea sp. nov., isolated from surface of the maize (Zea mays) roots in a horticulture field, Hungary.</title>
        <authorList>
            <person name="Marton D."/>
            <person name="Farkas M."/>
            <person name="Bedics A."/>
            <person name="Toth E."/>
            <person name="Tancsics A."/>
            <person name="Boka K."/>
            <person name="Marati G."/>
            <person name="Kriszt B."/>
            <person name="Cserhati M."/>
        </authorList>
    </citation>
    <scope>NUCLEOTIDE SEQUENCE [LARGE SCALE GENOMIC DNA]</scope>
    <source>
        <strain evidence="2 3">JCM 18446</strain>
    </source>
</reference>
<name>A0ABV5C3G4_9BACL</name>
<dbReference type="InterPro" id="IPR036812">
    <property type="entry name" value="NAD(P)_OxRdtase_dom_sf"/>
</dbReference>
<dbReference type="RefSeq" id="WP_375521184.1">
    <property type="nucleotide sequence ID" value="NZ_JBHIRY010000017.1"/>
</dbReference>
<sequence length="325" mass="35963">MQYSYLGKSGLKVSQLCLGTMNFGPETEEKEAFKIMDAALDAGINFFDTANVYGGEARRGWTEEIIGRWFKQGGGRREKVVLATKVYGDMNDATDGPNAGRGLSAYKIRRHLEGSLQRLQTDHIELYQMHHVERNVSWDELWGMFENAVQRGQVGYIGSSNFAGWHIAVAQAEAKARHFLGLVSEQHLYNLMQRTAELEVLPAAEALGLGVIPWSPLAGGLLGRNALSGAGARSARSQERIEQNRSKLEQFSALCRELGEKEDVVALAWVLSHSAVTAPIIGPRTLQQLEDSLRVPEVKLEEVMLKQLDEIFPGPGKPAPEAYAW</sequence>
<comment type="caution">
    <text evidence="2">The sequence shown here is derived from an EMBL/GenBank/DDBJ whole genome shotgun (WGS) entry which is preliminary data.</text>
</comment>
<keyword evidence="3" id="KW-1185">Reference proteome</keyword>
<dbReference type="Pfam" id="PF00248">
    <property type="entry name" value="Aldo_ket_red"/>
    <property type="match status" value="1"/>
</dbReference>
<gene>
    <name evidence="2" type="ORF">ACE5LO_16900</name>
</gene>
<evidence type="ECO:0000313" key="2">
    <source>
        <dbReference type="EMBL" id="MFB5762066.1"/>
    </source>
</evidence>
<dbReference type="EMBL" id="JBHIRY010000017">
    <property type="protein sequence ID" value="MFB5762066.1"/>
    <property type="molecule type" value="Genomic_DNA"/>
</dbReference>
<evidence type="ECO:0000259" key="1">
    <source>
        <dbReference type="Pfam" id="PF00248"/>
    </source>
</evidence>
<evidence type="ECO:0000313" key="3">
    <source>
        <dbReference type="Proteomes" id="UP001580430"/>
    </source>
</evidence>
<dbReference type="PANTHER" id="PTHR43364">
    <property type="entry name" value="NADH-SPECIFIC METHYLGLYOXAL REDUCTASE-RELATED"/>
    <property type="match status" value="1"/>
</dbReference>
<feature type="domain" description="NADP-dependent oxidoreductase" evidence="1">
    <location>
        <begin position="16"/>
        <end position="311"/>
    </location>
</feature>
<dbReference type="PANTHER" id="PTHR43364:SF5">
    <property type="entry name" value="REDUCTASE"/>
    <property type="match status" value="1"/>
</dbReference>
<dbReference type="CDD" id="cd19087">
    <property type="entry name" value="AKR_AKR12A1_B1_C1"/>
    <property type="match status" value="1"/>
</dbReference>
<accession>A0ABV5C3G4</accession>
<dbReference type="InterPro" id="IPR050523">
    <property type="entry name" value="AKR_Detox_Biosynth"/>
</dbReference>
<dbReference type="Gene3D" id="3.20.20.100">
    <property type="entry name" value="NADP-dependent oxidoreductase domain"/>
    <property type="match status" value="1"/>
</dbReference>
<dbReference type="Proteomes" id="UP001580430">
    <property type="component" value="Unassembled WGS sequence"/>
</dbReference>
<protein>
    <submittedName>
        <fullName evidence="2">Aldo/keto reductase</fullName>
    </submittedName>
</protein>
<dbReference type="SUPFAM" id="SSF51430">
    <property type="entry name" value="NAD(P)-linked oxidoreductase"/>
    <property type="match status" value="1"/>
</dbReference>
<dbReference type="InterPro" id="IPR023210">
    <property type="entry name" value="NADP_OxRdtase_dom"/>
</dbReference>
<organism evidence="2 3">
    <name type="scientific">Paenibacillus medicaginis</name>
    <dbReference type="NCBI Taxonomy" id="1470560"/>
    <lineage>
        <taxon>Bacteria</taxon>
        <taxon>Bacillati</taxon>
        <taxon>Bacillota</taxon>
        <taxon>Bacilli</taxon>
        <taxon>Bacillales</taxon>
        <taxon>Paenibacillaceae</taxon>
        <taxon>Paenibacillus</taxon>
    </lineage>
</organism>
<proteinExistence type="predicted"/>